<dbReference type="GO" id="GO:0035725">
    <property type="term" value="P:sodium ion transmembrane transport"/>
    <property type="evidence" value="ECO:0007669"/>
    <property type="project" value="TreeGrafter"/>
</dbReference>
<evidence type="ECO:0000256" key="7">
    <source>
        <dbReference type="PIRSR" id="PIRSR600175-2"/>
    </source>
</evidence>
<evidence type="ECO:0000256" key="6">
    <source>
        <dbReference type="PIRSR" id="PIRSR600175-1"/>
    </source>
</evidence>
<feature type="transmembrane region" description="Helical" evidence="10">
    <location>
        <begin position="69"/>
        <end position="90"/>
    </location>
</feature>
<feature type="binding site" evidence="6">
    <location>
        <position position="442"/>
    </location>
    <ligand>
        <name>Na(+)</name>
        <dbReference type="ChEBI" id="CHEBI:29101"/>
        <label>1</label>
    </ligand>
</feature>
<dbReference type="GO" id="GO:0006865">
    <property type="term" value="P:amino acid transport"/>
    <property type="evidence" value="ECO:0007669"/>
    <property type="project" value="TreeGrafter"/>
</dbReference>
<feature type="transmembrane region" description="Helical" evidence="10">
    <location>
        <begin position="502"/>
        <end position="526"/>
    </location>
</feature>
<accession>A0AA49X8H4</accession>
<keyword evidence="3 8" id="KW-0812">Transmembrane</keyword>
<dbReference type="InterPro" id="IPR037272">
    <property type="entry name" value="SNS_sf"/>
</dbReference>
<feature type="binding site" evidence="6">
    <location>
        <position position="48"/>
    </location>
    <ligand>
        <name>Na(+)</name>
        <dbReference type="ChEBI" id="CHEBI:29101"/>
        <label>1</label>
    </ligand>
</feature>
<feature type="transmembrane region" description="Helical" evidence="10">
    <location>
        <begin position="581"/>
        <end position="604"/>
    </location>
</feature>
<feature type="binding site" evidence="6">
    <location>
        <position position="45"/>
    </location>
    <ligand>
        <name>Na(+)</name>
        <dbReference type="ChEBI" id="CHEBI:29101"/>
        <label>1</label>
    </ligand>
</feature>
<dbReference type="PROSITE" id="PS50267">
    <property type="entry name" value="NA_NEUROTRAN_SYMP_3"/>
    <property type="match status" value="1"/>
</dbReference>
<sequence>MDRDTDSMTGCADPVKGADTGDNSPGTPKRQQWTSQLDYIMASIGCCVGLGNIWRFPYLCYKNGGGAFLIPYAISFFFVAVPLFVFETTLGQYTTGGAVKAWGILPMFQGLGFAAVMLLVYQNIYYVIVIAWSLYYIGVSFTSRLPWATCDNPWNTPRCFVSGMNLSNPCTSENNYSLPMNGTEYYNAVISSTGNHSRVHNLTSSYGNVTDVLSDMLQTNCTAQGEVITGNRVDSVEEFWERRALDMSPGIDQPGRLNPGMTLAFAVAWLIVYICLCRGVRVTGKIVYVTALLPYLLLLVLLVRTLTFDGSLNGIVYYLKPNLTRMADPKVWVEGGTQVIYSCGLGQGFLIAMGSFNKFHSDGVRNSLIITTANSLTSIYGGLVVFAVLGFMAHEMDVPVDKVVTSGPGLIFLAYPKAVTNMPLAPFWSVLFFLTIFFVGIDSQFVVVEGIITPLFDRFPKIFNRVRNRMIYLAFHCIVAFLVGLCQVTQGGVYVFRLFDYYSSSGVVLLILCLCESIAVGWVFGADRYYDVLQLMTGRRCSPWFKICWKYCAPVILTGILVFEISSFQTLKFSPTYQYPVWATTVGGLFVLSSCIFLPAVFIYKCARTSGTFRQRWRHVTTPVLRKHMVDPRWKGSNYVWSLKDNGSNDSLDNQETDFC</sequence>
<dbReference type="EMBL" id="OQ971975">
    <property type="protein sequence ID" value="WLN44349.1"/>
    <property type="molecule type" value="mRNA"/>
</dbReference>
<dbReference type="Pfam" id="PF00209">
    <property type="entry name" value="SNF"/>
    <property type="match status" value="2"/>
</dbReference>
<feature type="binding site" evidence="6">
    <location>
        <position position="342"/>
    </location>
    <ligand>
        <name>Na(+)</name>
        <dbReference type="ChEBI" id="CHEBI:29101"/>
        <label>1</label>
    </ligand>
</feature>
<feature type="transmembrane region" description="Helical" evidence="10">
    <location>
        <begin position="473"/>
        <end position="496"/>
    </location>
</feature>
<feature type="transmembrane region" description="Helical" evidence="10">
    <location>
        <begin position="427"/>
        <end position="452"/>
    </location>
</feature>
<feature type="transmembrane region" description="Helical" evidence="10">
    <location>
        <begin position="547"/>
        <end position="569"/>
    </location>
</feature>
<protein>
    <recommendedName>
        <fullName evidence="8">Transporter</fullName>
    </recommendedName>
</protein>
<dbReference type="PANTHER" id="PTHR11616">
    <property type="entry name" value="SODIUM/CHLORIDE DEPENDENT TRANSPORTER"/>
    <property type="match status" value="1"/>
</dbReference>
<feature type="binding site" evidence="6">
    <location>
        <position position="374"/>
    </location>
    <ligand>
        <name>Na(+)</name>
        <dbReference type="ChEBI" id="CHEBI:29101"/>
        <label>1</label>
    </ligand>
</feature>
<evidence type="ECO:0000256" key="5">
    <source>
        <dbReference type="ARBA" id="ARBA00023136"/>
    </source>
</evidence>
<keyword evidence="7" id="KW-1015">Disulfide bond</keyword>
<keyword evidence="4 10" id="KW-1133">Transmembrane helix</keyword>
<evidence type="ECO:0000256" key="1">
    <source>
        <dbReference type="ARBA" id="ARBA00004141"/>
    </source>
</evidence>
<keyword evidence="8" id="KW-0769">Symport</keyword>
<dbReference type="GO" id="GO:0046872">
    <property type="term" value="F:metal ion binding"/>
    <property type="evidence" value="ECO:0007669"/>
    <property type="project" value="UniProtKB-KW"/>
</dbReference>
<dbReference type="PANTHER" id="PTHR11616:SF309">
    <property type="entry name" value="TRANSPORTER"/>
    <property type="match status" value="1"/>
</dbReference>
<feature type="binding site" evidence="6">
    <location>
        <position position="52"/>
    </location>
    <ligand>
        <name>Na(+)</name>
        <dbReference type="ChEBI" id="CHEBI:29101"/>
        <label>1</label>
    </ligand>
</feature>
<name>A0AA49X8H4_9BIVA</name>
<dbReference type="AlphaFoldDB" id="A0AA49X8H4"/>
<evidence type="ECO:0000256" key="10">
    <source>
        <dbReference type="SAM" id="Phobius"/>
    </source>
</evidence>
<feature type="transmembrane region" description="Helical" evidence="10">
    <location>
        <begin position="368"/>
        <end position="393"/>
    </location>
</feature>
<dbReference type="GO" id="GO:0015293">
    <property type="term" value="F:symporter activity"/>
    <property type="evidence" value="ECO:0007669"/>
    <property type="project" value="UniProtKB-KW"/>
</dbReference>
<reference evidence="11" key="1">
    <citation type="submission" date="2023-05" db="EMBL/GenBank/DDBJ databases">
        <authorList>
            <person name="Wang S.S."/>
        </authorList>
    </citation>
    <scope>NUCLEOTIDE SEQUENCE</scope>
    <source>
        <strain evidence="11">SLC6</strain>
    </source>
</reference>
<dbReference type="SUPFAM" id="SSF161070">
    <property type="entry name" value="SNF-like"/>
    <property type="match status" value="1"/>
</dbReference>
<keyword evidence="6" id="KW-0479">Metal-binding</keyword>
<feature type="binding site" evidence="6">
    <location>
        <position position="443"/>
    </location>
    <ligand>
        <name>Na(+)</name>
        <dbReference type="ChEBI" id="CHEBI:29101"/>
        <label>1</label>
    </ligand>
</feature>
<dbReference type="PROSITE" id="PS00754">
    <property type="entry name" value="NA_NEUROTRAN_SYMP_2"/>
    <property type="match status" value="1"/>
</dbReference>
<evidence type="ECO:0000256" key="2">
    <source>
        <dbReference type="ARBA" id="ARBA00022448"/>
    </source>
</evidence>
<evidence type="ECO:0000256" key="3">
    <source>
        <dbReference type="ARBA" id="ARBA00022692"/>
    </source>
</evidence>
<dbReference type="PRINTS" id="PR00176">
    <property type="entry name" value="NANEUSMPORT"/>
</dbReference>
<dbReference type="InterPro" id="IPR000175">
    <property type="entry name" value="Na/ntran_symport"/>
</dbReference>
<evidence type="ECO:0000256" key="9">
    <source>
        <dbReference type="SAM" id="MobiDB-lite"/>
    </source>
</evidence>
<keyword evidence="5 10" id="KW-0472">Membrane</keyword>
<dbReference type="PROSITE" id="PS00610">
    <property type="entry name" value="NA_NEUROTRAN_SYMP_1"/>
    <property type="match status" value="1"/>
</dbReference>
<feature type="transmembrane region" description="Helical" evidence="10">
    <location>
        <begin position="111"/>
        <end position="137"/>
    </location>
</feature>
<evidence type="ECO:0000313" key="11">
    <source>
        <dbReference type="EMBL" id="WLN44349.1"/>
    </source>
</evidence>
<feature type="transmembrane region" description="Helical" evidence="10">
    <location>
        <begin position="261"/>
        <end position="280"/>
    </location>
</feature>
<organism evidence="11">
    <name type="scientific">Sinonovacula rivularis</name>
    <dbReference type="NCBI Taxonomy" id="489091"/>
    <lineage>
        <taxon>Eukaryota</taxon>
        <taxon>Metazoa</taxon>
        <taxon>Spiralia</taxon>
        <taxon>Lophotrochozoa</taxon>
        <taxon>Mollusca</taxon>
        <taxon>Bivalvia</taxon>
        <taxon>Autobranchia</taxon>
        <taxon>Heteroconchia</taxon>
        <taxon>Euheterodonta</taxon>
        <taxon>Imparidentia</taxon>
        <taxon>Neoheterodontei</taxon>
        <taxon>Cardiida</taxon>
        <taxon>Tellinoidea</taxon>
        <taxon>Solecurtidae</taxon>
        <taxon>Sinonovacula</taxon>
    </lineage>
</organism>
<dbReference type="GO" id="GO:0005886">
    <property type="term" value="C:plasma membrane"/>
    <property type="evidence" value="ECO:0007669"/>
    <property type="project" value="TreeGrafter"/>
</dbReference>
<comment type="similarity">
    <text evidence="8">Belongs to the sodium:neurotransmitter symporter (SNF) (TC 2.A.22) family.</text>
</comment>
<evidence type="ECO:0000256" key="4">
    <source>
        <dbReference type="ARBA" id="ARBA00022989"/>
    </source>
</evidence>
<keyword evidence="2 8" id="KW-0813">Transport</keyword>
<keyword evidence="6" id="KW-0915">Sodium</keyword>
<comment type="subcellular location">
    <subcellularLocation>
        <location evidence="1">Membrane</location>
        <topology evidence="1">Multi-pass membrane protein</topology>
    </subcellularLocation>
</comment>
<feature type="transmembrane region" description="Helical" evidence="10">
    <location>
        <begin position="339"/>
        <end position="356"/>
    </location>
</feature>
<feature type="transmembrane region" description="Helical" evidence="10">
    <location>
        <begin position="292"/>
        <end position="319"/>
    </location>
</feature>
<feature type="region of interest" description="Disordered" evidence="9">
    <location>
        <begin position="1"/>
        <end position="29"/>
    </location>
</feature>
<feature type="disulfide bond" evidence="7">
    <location>
        <begin position="150"/>
        <end position="159"/>
    </location>
</feature>
<evidence type="ECO:0000256" key="8">
    <source>
        <dbReference type="RuleBase" id="RU003732"/>
    </source>
</evidence>
<proteinExistence type="evidence at transcript level"/>